<dbReference type="EMBL" id="JBHUKS010000033">
    <property type="protein sequence ID" value="MFD2473661.1"/>
    <property type="molecule type" value="Genomic_DNA"/>
</dbReference>
<gene>
    <name evidence="2" type="ORF">ACFSVL_40105</name>
</gene>
<comment type="caution">
    <text evidence="2">The sequence shown here is derived from an EMBL/GenBank/DDBJ whole genome shotgun (WGS) entry which is preliminary data.</text>
</comment>
<keyword evidence="3" id="KW-1185">Reference proteome</keyword>
<organism evidence="2 3">
    <name type="scientific">Amycolatopsis silviterrae</name>
    <dbReference type="NCBI Taxonomy" id="1656914"/>
    <lineage>
        <taxon>Bacteria</taxon>
        <taxon>Bacillati</taxon>
        <taxon>Actinomycetota</taxon>
        <taxon>Actinomycetes</taxon>
        <taxon>Pseudonocardiales</taxon>
        <taxon>Pseudonocardiaceae</taxon>
        <taxon>Amycolatopsis</taxon>
    </lineage>
</organism>
<accession>A0ABW5HKF6</accession>
<evidence type="ECO:0000313" key="2">
    <source>
        <dbReference type="EMBL" id="MFD2473661.1"/>
    </source>
</evidence>
<dbReference type="NCBIfam" id="NF042914">
    <property type="entry name" value="SAV915_dom"/>
    <property type="match status" value="1"/>
</dbReference>
<dbReference type="Pfam" id="PF07179">
    <property type="entry name" value="SseB"/>
    <property type="match status" value="1"/>
</dbReference>
<name>A0ABW5HKF6_9PSEU</name>
<evidence type="ECO:0000259" key="1">
    <source>
        <dbReference type="Pfam" id="PF07179"/>
    </source>
</evidence>
<proteinExistence type="predicted"/>
<dbReference type="InterPro" id="IPR049975">
    <property type="entry name" value="SAV_915-like_dom"/>
</dbReference>
<dbReference type="Proteomes" id="UP001597483">
    <property type="component" value="Unassembled WGS sequence"/>
</dbReference>
<sequence length="86" mass="9176">MGVPNLPELVYVPCAEHVSDPATARPVMAKAADGRLLMTVYSTPEALNAGWGDNHPWLALPAEHLGELHATQHFDLIAVDPEPANG</sequence>
<feature type="domain" description="SseB protein N-terminal" evidence="1">
    <location>
        <begin position="10"/>
        <end position="82"/>
    </location>
</feature>
<dbReference type="InterPro" id="IPR009839">
    <property type="entry name" value="SseB_N"/>
</dbReference>
<reference evidence="3" key="1">
    <citation type="journal article" date="2019" name="Int. J. Syst. Evol. Microbiol.">
        <title>The Global Catalogue of Microorganisms (GCM) 10K type strain sequencing project: providing services to taxonomists for standard genome sequencing and annotation.</title>
        <authorList>
            <consortium name="The Broad Institute Genomics Platform"/>
            <consortium name="The Broad Institute Genome Sequencing Center for Infectious Disease"/>
            <person name="Wu L."/>
            <person name="Ma J."/>
        </authorList>
    </citation>
    <scope>NUCLEOTIDE SEQUENCE [LARGE SCALE GENOMIC DNA]</scope>
    <source>
        <strain evidence="3">CGMCC 4.7641</strain>
    </source>
</reference>
<dbReference type="RefSeq" id="WP_378312317.1">
    <property type="nucleotide sequence ID" value="NZ_JBHUKS010000033.1"/>
</dbReference>
<evidence type="ECO:0000313" key="3">
    <source>
        <dbReference type="Proteomes" id="UP001597483"/>
    </source>
</evidence>
<protein>
    <submittedName>
        <fullName evidence="2">SAV_915 family protein</fullName>
    </submittedName>
</protein>